<evidence type="ECO:0000256" key="1">
    <source>
        <dbReference type="PROSITE-ProRule" id="PRU00339"/>
    </source>
</evidence>
<feature type="repeat" description="TPR" evidence="1">
    <location>
        <begin position="7"/>
        <end position="40"/>
    </location>
</feature>
<dbReference type="PROSITE" id="PS50005">
    <property type="entry name" value="TPR"/>
    <property type="match status" value="2"/>
</dbReference>
<dbReference type="Gene3D" id="1.25.40.10">
    <property type="entry name" value="Tetratricopeptide repeat domain"/>
    <property type="match status" value="1"/>
</dbReference>
<evidence type="ECO:0000313" key="3">
    <source>
        <dbReference type="Proteomes" id="UP000324974"/>
    </source>
</evidence>
<name>A0A5C1ADA2_9BACT</name>
<feature type="repeat" description="TPR" evidence="1">
    <location>
        <begin position="41"/>
        <end position="74"/>
    </location>
</feature>
<dbReference type="Pfam" id="PF13414">
    <property type="entry name" value="TPR_11"/>
    <property type="match status" value="1"/>
</dbReference>
<proteinExistence type="predicted"/>
<gene>
    <name evidence="2" type="ORF">PX52LOC_03133</name>
</gene>
<dbReference type="KEGG" id="lrs:PX52LOC_03133"/>
<dbReference type="OrthoDB" id="262809at2"/>
<evidence type="ECO:0000313" key="2">
    <source>
        <dbReference type="EMBL" id="QEL16193.1"/>
    </source>
</evidence>
<dbReference type="PANTHER" id="PTHR44998:SF1">
    <property type="entry name" value="UDP-N-ACETYLGLUCOSAMINE--PEPTIDE N-ACETYLGLUCOSAMINYLTRANSFERASE 110 KDA SUBUNIT"/>
    <property type="match status" value="1"/>
</dbReference>
<dbReference type="InterPro" id="IPR019734">
    <property type="entry name" value="TPR_rpt"/>
</dbReference>
<dbReference type="EMBL" id="CP042425">
    <property type="protein sequence ID" value="QEL16193.1"/>
    <property type="molecule type" value="Genomic_DNA"/>
</dbReference>
<dbReference type="InterPro" id="IPR011990">
    <property type="entry name" value="TPR-like_helical_dom_sf"/>
</dbReference>
<dbReference type="PANTHER" id="PTHR44998">
    <property type="match status" value="1"/>
</dbReference>
<accession>A0A5C1ADA2</accession>
<sequence>MSKRAEAVAYNERGNTCREAGNWQAAVELYEQAAALAPKWSSPHYNLGLLYKYQGQWEQSLASNQRAVKLAPKDEAAWWNLGIAATALSKWPVAREAWRGFGIDVPPGRGPLDLPCGFGPIRLNPHGDNTEVVWADRLCPARADIRNIPFSDSGFAWRDVVLNDGAPVGYRKYQGQELPVFDALQLLQPSAFGTFRVEVRMDYSDELMVELTDIAVEQGCYAENWTHSVRMLCRACSEGTPHEEHDHKAAPPAGVQLVAIAARNRREATTILKGWRAHPAQISTGELVQTVKPRA</sequence>
<reference evidence="3" key="1">
    <citation type="submission" date="2019-08" db="EMBL/GenBank/DDBJ databases">
        <title>Limnoglobus roseus gen. nov., sp. nov., a novel freshwater planctomycete with a giant genome from the family Gemmataceae.</title>
        <authorList>
            <person name="Kulichevskaya I.S."/>
            <person name="Naumoff D.G."/>
            <person name="Miroshnikov K."/>
            <person name="Ivanova A."/>
            <person name="Philippov D.A."/>
            <person name="Hakobyan A."/>
            <person name="Rijpstra I.C."/>
            <person name="Sinninghe Damste J.S."/>
            <person name="Liesack W."/>
            <person name="Dedysh S.N."/>
        </authorList>
    </citation>
    <scope>NUCLEOTIDE SEQUENCE [LARGE SCALE GENOMIC DNA]</scope>
    <source>
        <strain evidence="3">PX52</strain>
    </source>
</reference>
<organism evidence="2 3">
    <name type="scientific">Limnoglobus roseus</name>
    <dbReference type="NCBI Taxonomy" id="2598579"/>
    <lineage>
        <taxon>Bacteria</taxon>
        <taxon>Pseudomonadati</taxon>
        <taxon>Planctomycetota</taxon>
        <taxon>Planctomycetia</taxon>
        <taxon>Gemmatales</taxon>
        <taxon>Gemmataceae</taxon>
        <taxon>Limnoglobus</taxon>
    </lineage>
</organism>
<keyword evidence="1" id="KW-0802">TPR repeat</keyword>
<protein>
    <submittedName>
        <fullName evidence="2">Tetratricopeptide repeat protein</fullName>
    </submittedName>
</protein>
<dbReference type="RefSeq" id="WP_149110951.1">
    <property type="nucleotide sequence ID" value="NZ_CP042425.1"/>
</dbReference>
<dbReference type="SUPFAM" id="SSF48452">
    <property type="entry name" value="TPR-like"/>
    <property type="match status" value="1"/>
</dbReference>
<dbReference type="Proteomes" id="UP000324974">
    <property type="component" value="Chromosome"/>
</dbReference>
<dbReference type="AlphaFoldDB" id="A0A5C1ADA2"/>
<dbReference type="SMART" id="SM00028">
    <property type="entry name" value="TPR"/>
    <property type="match status" value="2"/>
</dbReference>
<keyword evidence="3" id="KW-1185">Reference proteome</keyword>